<dbReference type="UniPathway" id="UPA00253">
    <property type="reaction ID" value="UER00332"/>
</dbReference>
<proteinExistence type="inferred from homology"/>
<dbReference type="AlphaFoldDB" id="A0A4P8ID19"/>
<feature type="domain" description="Cytidyltransferase-like" evidence="11">
    <location>
        <begin position="6"/>
        <end position="173"/>
    </location>
</feature>
<evidence type="ECO:0000256" key="6">
    <source>
        <dbReference type="ARBA" id="ARBA00022741"/>
    </source>
</evidence>
<keyword evidence="3 10" id="KW-0662">Pyridine nucleotide biosynthesis</keyword>
<dbReference type="KEGG" id="arf:AR1Y2_2114"/>
<evidence type="ECO:0000313" key="13">
    <source>
        <dbReference type="Proteomes" id="UP000298653"/>
    </source>
</evidence>
<evidence type="ECO:0000259" key="11">
    <source>
        <dbReference type="Pfam" id="PF01467"/>
    </source>
</evidence>
<dbReference type="InterPro" id="IPR014729">
    <property type="entry name" value="Rossmann-like_a/b/a_fold"/>
</dbReference>
<dbReference type="RefSeq" id="WP_137328916.1">
    <property type="nucleotide sequence ID" value="NZ_CP040058.1"/>
</dbReference>
<dbReference type="SUPFAM" id="SSF52374">
    <property type="entry name" value="Nucleotidylyl transferase"/>
    <property type="match status" value="1"/>
</dbReference>
<evidence type="ECO:0000256" key="2">
    <source>
        <dbReference type="ARBA" id="ARBA00005019"/>
    </source>
</evidence>
<evidence type="ECO:0000256" key="8">
    <source>
        <dbReference type="ARBA" id="ARBA00023027"/>
    </source>
</evidence>
<dbReference type="GO" id="GO:0009435">
    <property type="term" value="P:NAD+ biosynthetic process"/>
    <property type="evidence" value="ECO:0007669"/>
    <property type="project" value="UniProtKB-UniRule"/>
</dbReference>
<evidence type="ECO:0000313" key="12">
    <source>
        <dbReference type="EMBL" id="QCP35568.1"/>
    </source>
</evidence>
<dbReference type="NCBIfam" id="NF000840">
    <property type="entry name" value="PRK00071.1-3"/>
    <property type="match status" value="1"/>
</dbReference>
<keyword evidence="8 10" id="KW-0520">NAD</keyword>
<comment type="catalytic activity">
    <reaction evidence="9 10">
        <text>nicotinate beta-D-ribonucleotide + ATP + H(+) = deamido-NAD(+) + diphosphate</text>
        <dbReference type="Rhea" id="RHEA:22860"/>
        <dbReference type="ChEBI" id="CHEBI:15378"/>
        <dbReference type="ChEBI" id="CHEBI:30616"/>
        <dbReference type="ChEBI" id="CHEBI:33019"/>
        <dbReference type="ChEBI" id="CHEBI:57502"/>
        <dbReference type="ChEBI" id="CHEBI:58437"/>
        <dbReference type="EC" id="2.7.7.18"/>
    </reaction>
</comment>
<comment type="similarity">
    <text evidence="10">Belongs to the NadD family.</text>
</comment>
<dbReference type="Gene3D" id="3.40.50.620">
    <property type="entry name" value="HUPs"/>
    <property type="match status" value="1"/>
</dbReference>
<evidence type="ECO:0000256" key="5">
    <source>
        <dbReference type="ARBA" id="ARBA00022695"/>
    </source>
</evidence>
<reference evidence="12 13" key="1">
    <citation type="submission" date="2019-05" db="EMBL/GenBank/DDBJ databases">
        <title>Complete genome sequencing of Anaerostipes rhamnosivorans.</title>
        <authorList>
            <person name="Bui T.P.N."/>
            <person name="de Vos W.M."/>
        </authorList>
    </citation>
    <scope>NUCLEOTIDE SEQUENCE [LARGE SCALE GENOMIC DNA]</scope>
    <source>
        <strain evidence="12 13">1y2</strain>
    </source>
</reference>
<protein>
    <recommendedName>
        <fullName evidence="10">Probable nicotinate-nucleotide adenylyltransferase</fullName>
        <ecNumber evidence="10">2.7.7.18</ecNumber>
    </recommendedName>
    <alternativeName>
        <fullName evidence="10">Deamido-NAD(+) diphosphorylase</fullName>
    </alternativeName>
    <alternativeName>
        <fullName evidence="10">Deamido-NAD(+) pyrophosphorylase</fullName>
    </alternativeName>
    <alternativeName>
        <fullName evidence="10">Nicotinate mononucleotide adenylyltransferase</fullName>
        <shortName evidence="10">NaMN adenylyltransferase</shortName>
    </alternativeName>
</protein>
<dbReference type="Proteomes" id="UP000298653">
    <property type="component" value="Chromosome"/>
</dbReference>
<accession>A0A4P8ID19</accession>
<dbReference type="PANTHER" id="PTHR39321">
    <property type="entry name" value="NICOTINATE-NUCLEOTIDE ADENYLYLTRANSFERASE-RELATED"/>
    <property type="match status" value="1"/>
</dbReference>
<dbReference type="OrthoDB" id="5295945at2"/>
<dbReference type="Pfam" id="PF01467">
    <property type="entry name" value="CTP_transf_like"/>
    <property type="match status" value="1"/>
</dbReference>
<dbReference type="InterPro" id="IPR005248">
    <property type="entry name" value="NadD/NMNAT"/>
</dbReference>
<evidence type="ECO:0000256" key="1">
    <source>
        <dbReference type="ARBA" id="ARBA00002324"/>
    </source>
</evidence>
<evidence type="ECO:0000256" key="4">
    <source>
        <dbReference type="ARBA" id="ARBA00022679"/>
    </source>
</evidence>
<evidence type="ECO:0000256" key="9">
    <source>
        <dbReference type="ARBA" id="ARBA00048721"/>
    </source>
</evidence>
<dbReference type="PANTHER" id="PTHR39321:SF3">
    <property type="entry name" value="PHOSPHOPANTETHEINE ADENYLYLTRANSFERASE"/>
    <property type="match status" value="1"/>
</dbReference>
<evidence type="ECO:0000256" key="10">
    <source>
        <dbReference type="HAMAP-Rule" id="MF_00244"/>
    </source>
</evidence>
<dbReference type="NCBIfam" id="TIGR00482">
    <property type="entry name" value="nicotinate (nicotinamide) nucleotide adenylyltransferase"/>
    <property type="match status" value="1"/>
</dbReference>
<dbReference type="InterPro" id="IPR004821">
    <property type="entry name" value="Cyt_trans-like"/>
</dbReference>
<dbReference type="GO" id="GO:0004515">
    <property type="term" value="F:nicotinate-nucleotide adenylyltransferase activity"/>
    <property type="evidence" value="ECO:0007669"/>
    <property type="project" value="UniProtKB-UniRule"/>
</dbReference>
<sequence length="201" mass="23112">MKKIGILGGTFNPIHHGHLILGQTALEDFGLDKVLIIPTKNPAYKKISRNVEIEDRVNMVKLAIASHPGFEFSDIELYREGYTYTVDTLRKLTQMHPDAEYYFIMGADSLYQIESWKDTEQILSMATILVASRNDSRSALDAQIEYIQDKYQCSICHLDSPDLEISSNEIRKRAARGQSIRYFVPEEVRLYIERNDLYGTE</sequence>
<evidence type="ECO:0000256" key="3">
    <source>
        <dbReference type="ARBA" id="ARBA00022642"/>
    </source>
</evidence>
<keyword evidence="7 10" id="KW-0067">ATP-binding</keyword>
<keyword evidence="4 10" id="KW-0808">Transferase</keyword>
<dbReference type="EMBL" id="CP040058">
    <property type="protein sequence ID" value="QCP35568.1"/>
    <property type="molecule type" value="Genomic_DNA"/>
</dbReference>
<comment type="function">
    <text evidence="1 10">Catalyzes the reversible adenylation of nicotinate mononucleotide (NaMN) to nicotinic acid adenine dinucleotide (NaAD).</text>
</comment>
<organism evidence="12 13">
    <name type="scientific">Anaerostipes rhamnosivorans</name>
    <dbReference type="NCBI Taxonomy" id="1229621"/>
    <lineage>
        <taxon>Bacteria</taxon>
        <taxon>Bacillati</taxon>
        <taxon>Bacillota</taxon>
        <taxon>Clostridia</taxon>
        <taxon>Lachnospirales</taxon>
        <taxon>Lachnospiraceae</taxon>
        <taxon>Anaerostipes</taxon>
    </lineage>
</organism>
<keyword evidence="13" id="KW-1185">Reference proteome</keyword>
<keyword evidence="5 10" id="KW-0548">Nucleotidyltransferase</keyword>
<keyword evidence="6 10" id="KW-0547">Nucleotide-binding</keyword>
<name>A0A4P8ID19_9FIRM</name>
<dbReference type="EC" id="2.7.7.18" evidence="10"/>
<dbReference type="GO" id="GO:0005524">
    <property type="term" value="F:ATP binding"/>
    <property type="evidence" value="ECO:0007669"/>
    <property type="project" value="UniProtKB-KW"/>
</dbReference>
<gene>
    <name evidence="10" type="primary">nadD</name>
    <name evidence="12" type="ORF">AR1Y2_2114</name>
</gene>
<dbReference type="NCBIfam" id="TIGR00125">
    <property type="entry name" value="cyt_tran_rel"/>
    <property type="match status" value="1"/>
</dbReference>
<dbReference type="CDD" id="cd02165">
    <property type="entry name" value="NMNAT"/>
    <property type="match status" value="1"/>
</dbReference>
<evidence type="ECO:0000256" key="7">
    <source>
        <dbReference type="ARBA" id="ARBA00022840"/>
    </source>
</evidence>
<dbReference type="HAMAP" id="MF_00244">
    <property type="entry name" value="NaMN_adenylyltr"/>
    <property type="match status" value="1"/>
</dbReference>
<comment type="pathway">
    <text evidence="2 10">Cofactor biosynthesis; NAD(+) biosynthesis; deamido-NAD(+) from nicotinate D-ribonucleotide: step 1/1.</text>
</comment>